<dbReference type="AlphaFoldDB" id="M7T3I6"/>
<dbReference type="eggNOG" id="ENOG502SRF0">
    <property type="taxonomic scope" value="Eukaryota"/>
</dbReference>
<feature type="compositionally biased region" description="Polar residues" evidence="1">
    <location>
        <begin position="155"/>
        <end position="175"/>
    </location>
</feature>
<dbReference type="OrthoDB" id="271745at2759"/>
<dbReference type="KEGG" id="ela:UCREL1_1501"/>
<dbReference type="EMBL" id="KB705643">
    <property type="protein sequence ID" value="EMR71448.1"/>
    <property type="molecule type" value="Genomic_DNA"/>
</dbReference>
<gene>
    <name evidence="2" type="ORF">UCREL1_1501</name>
</gene>
<feature type="region of interest" description="Disordered" evidence="1">
    <location>
        <begin position="132"/>
        <end position="189"/>
    </location>
</feature>
<keyword evidence="3" id="KW-1185">Reference proteome</keyword>
<reference evidence="3" key="1">
    <citation type="journal article" date="2013" name="Genome Announc.">
        <title>Draft genome sequence of the grapevine dieback fungus Eutypa lata UCR-EL1.</title>
        <authorList>
            <person name="Blanco-Ulate B."/>
            <person name="Rolshausen P.E."/>
            <person name="Cantu D."/>
        </authorList>
    </citation>
    <scope>NUCLEOTIDE SEQUENCE [LARGE SCALE GENOMIC DNA]</scope>
    <source>
        <strain evidence="3">UCR-EL1</strain>
    </source>
</reference>
<evidence type="ECO:0000256" key="1">
    <source>
        <dbReference type="SAM" id="MobiDB-lite"/>
    </source>
</evidence>
<evidence type="ECO:0000313" key="2">
    <source>
        <dbReference type="EMBL" id="EMR71448.1"/>
    </source>
</evidence>
<evidence type="ECO:0000313" key="3">
    <source>
        <dbReference type="Proteomes" id="UP000012174"/>
    </source>
</evidence>
<dbReference type="HOGENOM" id="CLU_074183_0_0_1"/>
<feature type="compositionally biased region" description="Low complexity" evidence="1">
    <location>
        <begin position="81"/>
        <end position="97"/>
    </location>
</feature>
<dbReference type="Gene3D" id="3.30.450.30">
    <property type="entry name" value="Dynein light chain 2a, cytoplasmic"/>
    <property type="match status" value="1"/>
</dbReference>
<name>M7T3I6_EUTLA</name>
<sequence>MSVSAPTPPLLLTKRLTAFLQSNLTPQIHTALLATLSGKLLAHASTQSVNTLRTQCTVAASLWAIYSAPASANTAIPESLPPHQQSSSTSTSASTPKPSAITIQLTGAVMVLRLLKCGLLFVCFGPPPEGGAGVGAGAAEHTSQRGGGGGGGGSTLLQPSQPPSETGNPTPTIGSPSEVESIKSAGGATVTSITTTGSVSAAGVVVVRRQAEDLARWLDDKLGSLGVPEEGAAFESR</sequence>
<feature type="region of interest" description="Disordered" evidence="1">
    <location>
        <begin position="76"/>
        <end position="97"/>
    </location>
</feature>
<feature type="compositionally biased region" description="Gly residues" evidence="1">
    <location>
        <begin position="145"/>
        <end position="154"/>
    </location>
</feature>
<accession>M7T3I6</accession>
<protein>
    <submittedName>
        <fullName evidence="2">Uncharacterized protein</fullName>
    </submittedName>
</protein>
<organism evidence="2 3">
    <name type="scientific">Eutypa lata (strain UCR-EL1)</name>
    <name type="common">Grapevine dieback disease fungus</name>
    <name type="synonym">Eutypa armeniacae</name>
    <dbReference type="NCBI Taxonomy" id="1287681"/>
    <lineage>
        <taxon>Eukaryota</taxon>
        <taxon>Fungi</taxon>
        <taxon>Dikarya</taxon>
        <taxon>Ascomycota</taxon>
        <taxon>Pezizomycotina</taxon>
        <taxon>Sordariomycetes</taxon>
        <taxon>Xylariomycetidae</taxon>
        <taxon>Xylariales</taxon>
        <taxon>Diatrypaceae</taxon>
        <taxon>Eutypa</taxon>
    </lineage>
</organism>
<dbReference type="OMA" id="ICMGGEE"/>
<proteinExistence type="predicted"/>
<dbReference type="Proteomes" id="UP000012174">
    <property type="component" value="Unassembled WGS sequence"/>
</dbReference>